<evidence type="ECO:0000313" key="2">
    <source>
        <dbReference type="Proteomes" id="UP001172083"/>
    </source>
</evidence>
<dbReference type="EMBL" id="JAUJEB010000014">
    <property type="protein sequence ID" value="MDN5217242.1"/>
    <property type="molecule type" value="Genomic_DNA"/>
</dbReference>
<dbReference type="Proteomes" id="UP001172083">
    <property type="component" value="Unassembled WGS sequence"/>
</dbReference>
<protein>
    <recommendedName>
        <fullName evidence="3">Transglutaminase-like domain-containing protein</fullName>
    </recommendedName>
</protein>
<reference evidence="1" key="1">
    <citation type="submission" date="2023-06" db="EMBL/GenBank/DDBJ databases">
        <title>Genomic of Agaribacillus aureum.</title>
        <authorList>
            <person name="Wang G."/>
        </authorList>
    </citation>
    <scope>NUCLEOTIDE SEQUENCE</scope>
    <source>
        <strain evidence="1">BMA12</strain>
    </source>
</reference>
<evidence type="ECO:0000313" key="1">
    <source>
        <dbReference type="EMBL" id="MDN5217242.1"/>
    </source>
</evidence>
<name>A0ABT8LHG8_9BACT</name>
<keyword evidence="2" id="KW-1185">Reference proteome</keyword>
<proteinExistence type="predicted"/>
<comment type="caution">
    <text evidence="1">The sequence shown here is derived from an EMBL/GenBank/DDBJ whole genome shotgun (WGS) entry which is preliminary data.</text>
</comment>
<organism evidence="1 2">
    <name type="scientific">Agaribacillus aureus</name>
    <dbReference type="NCBI Taxonomy" id="3051825"/>
    <lineage>
        <taxon>Bacteria</taxon>
        <taxon>Pseudomonadati</taxon>
        <taxon>Bacteroidota</taxon>
        <taxon>Cytophagia</taxon>
        <taxon>Cytophagales</taxon>
        <taxon>Splendidivirgaceae</taxon>
        <taxon>Agaribacillus</taxon>
    </lineage>
</organism>
<sequence length="513" mass="59941">MKKLLLPLFAFCNYATTVIGQNPADSLIRYADLRFHSEFENKALNNFYKNRKDTFNLFLAIDPEMTENLASRHYTTYKQVFKALNEKNINAKKINKKIKSSYSITHSHFLKKYNENEYFPVMFESGNYNCVSASMIYAMVFDELEIPYVVKASARHVYLVANPGANSVVIETTNPGFEKAIFNGEFKQQYVNYLRSSKLINESEYKNKSTEEIFEEKFNAVKDAEFSNLPGFQYYNKALTKLQNNEIGEALSLAQKAYFFFPDEQVKTLLYTALLYKIQKSKFEDEAEIDYLAQFSRFENTEQEAVIGIFNNIIAGFLEYTNKEGHCNALYQRFTAQLSDQSLIREIDFTYNLQMSYRFQKTNKIEPYITKALEIKGNHQDANIMMENHFNRKLLNINNTDVLLETINKLEQQYDIEAVKIHLKDHRSIAYLKIAAEKFEQRKSTAGEQYLQKFESTCDMPVDNQMLSFVVENTYRNVALYYKYRGYKTKAKAYIDRGMKFVPNSNILKTVIP</sequence>
<accession>A0ABT8LHG8</accession>
<evidence type="ECO:0008006" key="3">
    <source>
        <dbReference type="Google" id="ProtNLM"/>
    </source>
</evidence>
<dbReference type="RefSeq" id="WP_346762579.1">
    <property type="nucleotide sequence ID" value="NZ_JAUJEB010000014.1"/>
</dbReference>
<gene>
    <name evidence="1" type="ORF">QQ020_34535</name>
</gene>